<reference evidence="2 4" key="1">
    <citation type="journal article" date="2015" name="Biotechnol. Bioeng.">
        <title>Genome sequence and phenotypic characterization of Caulobacter segnis.</title>
        <authorList>
            <person name="Patel S."/>
            <person name="Fletcher B."/>
            <person name="Scott D.C."/>
            <person name="Ely B."/>
        </authorList>
    </citation>
    <scope>NUCLEOTIDE SEQUENCE [LARGE SCALE GENOMIC DNA]</scope>
    <source>
        <strain evidence="2 4">PS02</strain>
    </source>
</reference>
<dbReference type="EMBL" id="LITQ01000002">
    <property type="protein sequence ID" value="OAA94770.1"/>
    <property type="molecule type" value="Genomic_DNA"/>
</dbReference>
<dbReference type="PATRIC" id="fig|1705578.3.peg.1805"/>
<dbReference type="Proteomes" id="UP000077384">
    <property type="component" value="Unassembled WGS sequence"/>
</dbReference>
<organism evidence="2 4">
    <name type="scientific">Clostridium coskatii</name>
    <dbReference type="NCBI Taxonomy" id="1705578"/>
    <lineage>
        <taxon>Bacteria</taxon>
        <taxon>Bacillati</taxon>
        <taxon>Bacillota</taxon>
        <taxon>Clostridia</taxon>
        <taxon>Eubacteriales</taxon>
        <taxon>Clostridiaceae</taxon>
        <taxon>Clostridium</taxon>
    </lineage>
</organism>
<feature type="domain" description="IrrE N-terminal-like" evidence="1">
    <location>
        <begin position="11"/>
        <end position="121"/>
    </location>
</feature>
<evidence type="ECO:0000259" key="1">
    <source>
        <dbReference type="Pfam" id="PF06114"/>
    </source>
</evidence>
<accession>A0A166UBJ5</accession>
<evidence type="ECO:0000313" key="3">
    <source>
        <dbReference type="EMBL" id="OBR93324.1"/>
    </source>
</evidence>
<gene>
    <name evidence="3" type="ORF">CLCOS_23640</name>
    <name evidence="2" type="ORF">WX73_02484</name>
</gene>
<sequence>MTYDELLEEVESQGIDVFEMNIGKHKGLYVDNTIALSKNIKTTKEKVCVLAEELGHHHKTSGEILGKKNINKIKQEKIARNWGCEKLVGIVQLINAFEKGIRSKHDLAEYLNVTEKFLEQAIQHYKEKYGVHYKIDNYIIYFEPTLFIAKMF</sequence>
<keyword evidence="5" id="KW-1185">Reference proteome</keyword>
<reference evidence="3 5" key="2">
    <citation type="journal article" date="2016" name="Front. Microbiol.">
        <title>Industrial Acetogenic Biocatalysts: A Comparative Metabolic and Genomic Analysis.</title>
        <authorList>
            <person name="Bengelsdorf F."/>
            <person name="Poehlein A."/>
            <person name="Sonja S."/>
            <person name="Erz C."/>
            <person name="Hummel T."/>
            <person name="Hoffmeister S."/>
            <person name="Daniel R."/>
            <person name="Durre P."/>
        </authorList>
    </citation>
    <scope>NUCLEOTIDE SEQUENCE [LARGE SCALE GENOMIC DNA]</scope>
    <source>
        <strain evidence="3 5">PTA-10522</strain>
    </source>
</reference>
<comment type="caution">
    <text evidence="2">The sequence shown here is derived from an EMBL/GenBank/DDBJ whole genome shotgun (WGS) entry which is preliminary data.</text>
</comment>
<evidence type="ECO:0000313" key="2">
    <source>
        <dbReference type="EMBL" id="OAA94770.1"/>
    </source>
</evidence>
<evidence type="ECO:0000313" key="5">
    <source>
        <dbReference type="Proteomes" id="UP000093694"/>
    </source>
</evidence>
<dbReference type="RefSeq" id="WP_063600152.1">
    <property type="nucleotide sequence ID" value="NZ_LITQ01000002.1"/>
</dbReference>
<dbReference type="Pfam" id="PF06114">
    <property type="entry name" value="Peptidase_M78"/>
    <property type="match status" value="1"/>
</dbReference>
<dbReference type="EMBL" id="LROR01000053">
    <property type="protein sequence ID" value="OBR93324.1"/>
    <property type="molecule type" value="Genomic_DNA"/>
</dbReference>
<dbReference type="Proteomes" id="UP000093694">
    <property type="component" value="Unassembled WGS sequence"/>
</dbReference>
<evidence type="ECO:0000313" key="4">
    <source>
        <dbReference type="Proteomes" id="UP000077384"/>
    </source>
</evidence>
<proteinExistence type="predicted"/>
<protein>
    <recommendedName>
        <fullName evidence="1">IrrE N-terminal-like domain-containing protein</fullName>
    </recommendedName>
</protein>
<name>A0A166UBJ5_9CLOT</name>
<dbReference type="AlphaFoldDB" id="A0A166UBJ5"/>
<dbReference type="InterPro" id="IPR010359">
    <property type="entry name" value="IrrE_HExxH"/>
</dbReference>